<evidence type="ECO:0000256" key="10">
    <source>
        <dbReference type="ARBA" id="ARBA00023303"/>
    </source>
</evidence>
<evidence type="ECO:0000256" key="9">
    <source>
        <dbReference type="ARBA" id="ARBA00023136"/>
    </source>
</evidence>
<gene>
    <name evidence="13" type="ORF">PACLA_8A054763</name>
</gene>
<keyword evidence="8" id="KW-0406">Ion transport</keyword>
<dbReference type="Proteomes" id="UP001152795">
    <property type="component" value="Unassembled WGS sequence"/>
</dbReference>
<keyword evidence="10" id="KW-0407">Ion channel</keyword>
<evidence type="ECO:0000256" key="7">
    <source>
        <dbReference type="ARBA" id="ARBA00022989"/>
    </source>
</evidence>
<dbReference type="PANTHER" id="PTHR21522:SF32">
    <property type="entry name" value="OTOPETRIN-2"/>
    <property type="match status" value="1"/>
</dbReference>
<keyword evidence="4" id="KW-1003">Cell membrane</keyword>
<evidence type="ECO:0000256" key="1">
    <source>
        <dbReference type="ARBA" id="ARBA00004651"/>
    </source>
</evidence>
<feature type="transmembrane region" description="Helical" evidence="12">
    <location>
        <begin position="252"/>
        <end position="270"/>
    </location>
</feature>
<dbReference type="GO" id="GO:0015252">
    <property type="term" value="F:proton channel activity"/>
    <property type="evidence" value="ECO:0007669"/>
    <property type="project" value="InterPro"/>
</dbReference>
<dbReference type="GO" id="GO:0005886">
    <property type="term" value="C:plasma membrane"/>
    <property type="evidence" value="ECO:0007669"/>
    <property type="project" value="UniProtKB-SubCell"/>
</dbReference>
<protein>
    <submittedName>
        <fullName evidence="13">Uncharacterized protein</fullName>
    </submittedName>
</protein>
<evidence type="ECO:0000313" key="14">
    <source>
        <dbReference type="Proteomes" id="UP001152795"/>
    </source>
</evidence>
<feature type="compositionally biased region" description="Polar residues" evidence="11">
    <location>
        <begin position="720"/>
        <end position="736"/>
    </location>
</feature>
<reference evidence="13" key="1">
    <citation type="submission" date="2020-04" db="EMBL/GenBank/DDBJ databases">
        <authorList>
            <person name="Alioto T."/>
            <person name="Alioto T."/>
            <person name="Gomez Garrido J."/>
        </authorList>
    </citation>
    <scope>NUCLEOTIDE SEQUENCE</scope>
    <source>
        <strain evidence="13">A484AB</strain>
    </source>
</reference>
<comment type="similarity">
    <text evidence="2">Belongs to the otopetrin family.</text>
</comment>
<feature type="transmembrane region" description="Helical" evidence="12">
    <location>
        <begin position="115"/>
        <end position="132"/>
    </location>
</feature>
<feature type="region of interest" description="Disordered" evidence="11">
    <location>
        <begin position="700"/>
        <end position="756"/>
    </location>
</feature>
<dbReference type="Pfam" id="PF03189">
    <property type="entry name" value="Otopetrin"/>
    <property type="match status" value="2"/>
</dbReference>
<evidence type="ECO:0000256" key="3">
    <source>
        <dbReference type="ARBA" id="ARBA00022448"/>
    </source>
</evidence>
<dbReference type="InterPro" id="IPR004878">
    <property type="entry name" value="Otopetrin"/>
</dbReference>
<dbReference type="AlphaFoldDB" id="A0A6S7JCQ9"/>
<feature type="transmembrane region" description="Helical" evidence="12">
    <location>
        <begin position="450"/>
        <end position="467"/>
    </location>
</feature>
<keyword evidence="14" id="KW-1185">Reference proteome</keyword>
<dbReference type="EMBL" id="CACRXK020015240">
    <property type="protein sequence ID" value="CAB4028091.1"/>
    <property type="molecule type" value="Genomic_DNA"/>
</dbReference>
<evidence type="ECO:0000256" key="2">
    <source>
        <dbReference type="ARBA" id="ARBA00006513"/>
    </source>
</evidence>
<feature type="transmembrane region" description="Helical" evidence="12">
    <location>
        <begin position="369"/>
        <end position="390"/>
    </location>
</feature>
<keyword evidence="3" id="KW-0813">Transport</keyword>
<keyword evidence="9 12" id="KW-0472">Membrane</keyword>
<keyword evidence="7 12" id="KW-1133">Transmembrane helix</keyword>
<proteinExistence type="inferred from homology"/>
<evidence type="ECO:0000313" key="13">
    <source>
        <dbReference type="EMBL" id="CAB4028091.1"/>
    </source>
</evidence>
<feature type="compositionally biased region" description="Basic residues" evidence="11">
    <location>
        <begin position="744"/>
        <end position="756"/>
    </location>
</feature>
<feature type="transmembrane region" description="Helical" evidence="12">
    <location>
        <begin position="410"/>
        <end position="430"/>
    </location>
</feature>
<feature type="transmembrane region" description="Helical" evidence="12">
    <location>
        <begin position="144"/>
        <end position="162"/>
    </location>
</feature>
<keyword evidence="5 12" id="KW-0812">Transmembrane</keyword>
<sequence>MEGSSRISTTGVTARSSGISSALTSVTEIDQSNFDNDVLPVRTTTPIEEMVPADPWYMHLLSEWCDAWGNVRDLWRARDCWSKLDAILSLVCLPVRVIRRAASPHNNITIPDHASVCYLFLLMCYTFVLNLIRLEYSNNRRDTFVAVCMALAIPAMLYLYLFTKDRVRHDPCHDAPVRILFRGGLYVFGFLSIMNSIFLAYDEWSCHPSNNKDETGNKIAATAQFVKALFVAAETLFLGYFHKACFPVDTAFLQISLAHILGTNLALWFWTLCEEAEPRLISYCKSSTSLNWRVYKKYFYPIFVEYLILALSILYGLWMNLRKAEEERFCRFCKNCASCLYRSQNPVHEEQSNDATTSRRERYIPRCGFGIMIGMTYVAVFLVLMLLAIYEANDYSDDSTNYDTLSRFKYYCYGSVVMYLTMICACYIILASLRSPNNPQRIRSIDYDDVLLYISLMGILLLEGFHLTSKIITGRKYPYLVAVDICGTVQHLTQAVTLMSLSHYREGASHRNKAWICECILFLLLTNLAWWIEDSFYLKPELARPGEVETIEGIETYGTIVKPMIVGWSLAEDLVTYITKGINNFRKIQACTMLSQLLNRKVHCQNESLKTIAKPLQEAFHSTFTQLSSSEMKAKHLRQILKLASQFVKILKAESTLWSLLDSQRLEESLNIALESKTAERANDLRNLISRLKAEITGTANEGNTEKKSKKKRKRKLSEGATSNETPKNELQNGGTLDNEKVVSKKKKKMKSKKKV</sequence>
<evidence type="ECO:0000256" key="11">
    <source>
        <dbReference type="SAM" id="MobiDB-lite"/>
    </source>
</evidence>
<name>A0A6S7JCQ9_PARCT</name>
<evidence type="ECO:0000256" key="5">
    <source>
        <dbReference type="ARBA" id="ARBA00022692"/>
    </source>
</evidence>
<evidence type="ECO:0000256" key="12">
    <source>
        <dbReference type="SAM" id="Phobius"/>
    </source>
</evidence>
<feature type="transmembrane region" description="Helical" evidence="12">
    <location>
        <begin position="221"/>
        <end position="240"/>
    </location>
</feature>
<keyword evidence="6" id="KW-0375">Hydrogen ion transport</keyword>
<feature type="transmembrane region" description="Helical" evidence="12">
    <location>
        <begin position="298"/>
        <end position="318"/>
    </location>
</feature>
<organism evidence="13 14">
    <name type="scientific">Paramuricea clavata</name>
    <name type="common">Red gorgonian</name>
    <name type="synonym">Violescent sea-whip</name>
    <dbReference type="NCBI Taxonomy" id="317549"/>
    <lineage>
        <taxon>Eukaryota</taxon>
        <taxon>Metazoa</taxon>
        <taxon>Cnidaria</taxon>
        <taxon>Anthozoa</taxon>
        <taxon>Octocorallia</taxon>
        <taxon>Malacalcyonacea</taxon>
        <taxon>Plexauridae</taxon>
        <taxon>Paramuricea</taxon>
    </lineage>
</organism>
<evidence type="ECO:0000256" key="4">
    <source>
        <dbReference type="ARBA" id="ARBA00022475"/>
    </source>
</evidence>
<dbReference type="OrthoDB" id="342531at2759"/>
<dbReference type="PANTHER" id="PTHR21522">
    <property type="entry name" value="PROTON CHANNEL OTOP"/>
    <property type="match status" value="1"/>
</dbReference>
<feature type="transmembrane region" description="Helical" evidence="12">
    <location>
        <begin position="183"/>
        <end position="201"/>
    </location>
</feature>
<evidence type="ECO:0000256" key="8">
    <source>
        <dbReference type="ARBA" id="ARBA00023065"/>
    </source>
</evidence>
<evidence type="ECO:0000256" key="6">
    <source>
        <dbReference type="ARBA" id="ARBA00022781"/>
    </source>
</evidence>
<comment type="subcellular location">
    <subcellularLocation>
        <location evidence="1">Cell membrane</location>
        <topology evidence="1">Multi-pass membrane protein</topology>
    </subcellularLocation>
</comment>
<accession>A0A6S7JCQ9</accession>
<comment type="caution">
    <text evidence="13">The sequence shown here is derived from an EMBL/GenBank/DDBJ whole genome shotgun (WGS) entry which is preliminary data.</text>
</comment>